<protein>
    <submittedName>
        <fullName evidence="1">Uncharacterized protein</fullName>
    </submittedName>
</protein>
<name>A0ABS1MZC2_9ACTN</name>
<evidence type="ECO:0000313" key="1">
    <source>
        <dbReference type="EMBL" id="MBL1093137.1"/>
    </source>
</evidence>
<proteinExistence type="predicted"/>
<keyword evidence="2" id="KW-1185">Reference proteome</keyword>
<dbReference type="Proteomes" id="UP000629371">
    <property type="component" value="Unassembled WGS sequence"/>
</dbReference>
<comment type="caution">
    <text evidence="1">The sequence shown here is derived from an EMBL/GenBank/DDBJ whole genome shotgun (WGS) entry which is preliminary data.</text>
</comment>
<gene>
    <name evidence="1" type="ORF">JK360_27885</name>
</gene>
<evidence type="ECO:0000313" key="2">
    <source>
        <dbReference type="Proteomes" id="UP000629371"/>
    </source>
</evidence>
<sequence length="101" mass="10725">MTREVGEAVACGRIVPDSQAPTALDVGAGPRRLAEDAGYVPPAGEVPPVSLARQQLSVVVRWVLDQPGAAVHVERLAEAIGRRVVARRVRAAAPRTAPRCW</sequence>
<dbReference type="RefSeq" id="WP_201808681.1">
    <property type="nucleotide sequence ID" value="NZ_JAERRI010000017.1"/>
</dbReference>
<organism evidence="1 2">
    <name type="scientific">Streptomyces siderophoricus</name>
    <dbReference type="NCBI Taxonomy" id="2802281"/>
    <lineage>
        <taxon>Bacteria</taxon>
        <taxon>Bacillati</taxon>
        <taxon>Actinomycetota</taxon>
        <taxon>Actinomycetes</taxon>
        <taxon>Kitasatosporales</taxon>
        <taxon>Streptomycetaceae</taxon>
        <taxon>Streptomyces</taxon>
    </lineage>
</organism>
<accession>A0ABS1MZC2</accession>
<reference evidence="1 2" key="1">
    <citation type="submission" date="2021-01" db="EMBL/GenBank/DDBJ databases">
        <title>WGS of actinomycetes isolated from Thailand.</title>
        <authorList>
            <person name="Thawai C."/>
        </authorList>
    </citation>
    <scope>NUCLEOTIDE SEQUENCE [LARGE SCALE GENOMIC DNA]</scope>
    <source>
        <strain evidence="1 2">CH9-7</strain>
    </source>
</reference>
<dbReference type="EMBL" id="JAERRI010000017">
    <property type="protein sequence ID" value="MBL1093137.1"/>
    <property type="molecule type" value="Genomic_DNA"/>
</dbReference>